<dbReference type="NCBIfam" id="TIGR00426">
    <property type="entry name" value="competence protein ComEA helix-hairpin-helix repeat region"/>
    <property type="match status" value="1"/>
</dbReference>
<feature type="region of interest" description="Disordered" evidence="1">
    <location>
        <begin position="58"/>
        <end position="139"/>
    </location>
</feature>
<evidence type="ECO:0000313" key="3">
    <source>
        <dbReference type="EMBL" id="TYP78054.1"/>
    </source>
</evidence>
<dbReference type="GO" id="GO:0006281">
    <property type="term" value="P:DNA repair"/>
    <property type="evidence" value="ECO:0007669"/>
    <property type="project" value="InterPro"/>
</dbReference>
<dbReference type="InterPro" id="IPR051675">
    <property type="entry name" value="Endo/Exo/Phosphatase_dom_1"/>
</dbReference>
<evidence type="ECO:0000256" key="1">
    <source>
        <dbReference type="SAM" id="MobiDB-lite"/>
    </source>
</evidence>
<dbReference type="Gene3D" id="1.10.150.320">
    <property type="entry name" value="Photosystem II 12 kDa extrinsic protein"/>
    <property type="match status" value="1"/>
</dbReference>
<comment type="caution">
    <text evidence="3">The sequence shown here is derived from an EMBL/GenBank/DDBJ whole genome shotgun (WGS) entry which is preliminary data.</text>
</comment>
<dbReference type="SMART" id="SM00278">
    <property type="entry name" value="HhH1"/>
    <property type="match status" value="2"/>
</dbReference>
<keyword evidence="4" id="KW-1185">Reference proteome</keyword>
<name>A0A5S5CF96_9BACL</name>
<sequence length="212" mass="21144">MKAPLLAKKGKTNLFTIVLLLLGAGLMIGAWGETKAQPPAGWTDVSKEVGATLDELDLSADRPDGEGSGKEGQAATDGGRAASVDKRPSTTPSVAAGEAGTKGTAVQAHADGAQRTEANASQAQDPAASDVPTTAAGATSSEVAVQEGQIDINRAAANELDALPGIGAAKAQAIVAEREAGGPFGSADDLLRVKGIGPKLLAKLKPHVVALP</sequence>
<proteinExistence type="predicted"/>
<dbReference type="RefSeq" id="WP_148928519.1">
    <property type="nucleotide sequence ID" value="NZ_VNHS01000002.1"/>
</dbReference>
<evidence type="ECO:0000259" key="2">
    <source>
        <dbReference type="SMART" id="SM00278"/>
    </source>
</evidence>
<dbReference type="Proteomes" id="UP000323257">
    <property type="component" value="Unassembled WGS sequence"/>
</dbReference>
<dbReference type="Pfam" id="PF12836">
    <property type="entry name" value="HHH_3"/>
    <property type="match status" value="1"/>
</dbReference>
<dbReference type="GO" id="GO:0015627">
    <property type="term" value="C:type II protein secretion system complex"/>
    <property type="evidence" value="ECO:0007669"/>
    <property type="project" value="TreeGrafter"/>
</dbReference>
<dbReference type="EMBL" id="VNHS01000002">
    <property type="protein sequence ID" value="TYP78054.1"/>
    <property type="molecule type" value="Genomic_DNA"/>
</dbReference>
<dbReference type="InterPro" id="IPR003583">
    <property type="entry name" value="Hlx-hairpin-Hlx_DNA-bd_motif"/>
</dbReference>
<reference evidence="3 4" key="1">
    <citation type="submission" date="2019-07" db="EMBL/GenBank/DDBJ databases">
        <title>Genomic Encyclopedia of Type Strains, Phase III (KMG-III): the genomes of soil and plant-associated and newly described type strains.</title>
        <authorList>
            <person name="Whitman W."/>
        </authorList>
    </citation>
    <scope>NUCLEOTIDE SEQUENCE [LARGE SCALE GENOMIC DNA]</scope>
    <source>
        <strain evidence="3 4">BL24</strain>
    </source>
</reference>
<feature type="compositionally biased region" description="Basic and acidic residues" evidence="1">
    <location>
        <begin position="59"/>
        <end position="69"/>
    </location>
</feature>
<dbReference type="InterPro" id="IPR004509">
    <property type="entry name" value="Competence_ComEA_HhH"/>
</dbReference>
<organism evidence="3 4">
    <name type="scientific">Paenibacillus methanolicus</name>
    <dbReference type="NCBI Taxonomy" id="582686"/>
    <lineage>
        <taxon>Bacteria</taxon>
        <taxon>Bacillati</taxon>
        <taxon>Bacillota</taxon>
        <taxon>Bacilli</taxon>
        <taxon>Bacillales</taxon>
        <taxon>Paenibacillaceae</taxon>
        <taxon>Paenibacillus</taxon>
    </lineage>
</organism>
<dbReference type="PANTHER" id="PTHR21180">
    <property type="entry name" value="ENDONUCLEASE/EXONUCLEASE/PHOSPHATASE FAMILY DOMAIN-CONTAINING PROTEIN 1"/>
    <property type="match status" value="1"/>
</dbReference>
<dbReference type="SUPFAM" id="SSF47781">
    <property type="entry name" value="RuvA domain 2-like"/>
    <property type="match status" value="1"/>
</dbReference>
<dbReference type="InterPro" id="IPR010994">
    <property type="entry name" value="RuvA_2-like"/>
</dbReference>
<gene>
    <name evidence="3" type="ORF">BCM02_102630</name>
</gene>
<accession>A0A5S5CF96</accession>
<feature type="domain" description="Helix-hairpin-helix DNA-binding motif class 1" evidence="2">
    <location>
        <begin position="188"/>
        <end position="207"/>
    </location>
</feature>
<dbReference type="AlphaFoldDB" id="A0A5S5CF96"/>
<dbReference type="PANTHER" id="PTHR21180:SF32">
    <property type="entry name" value="ENDONUCLEASE_EXONUCLEASE_PHOSPHATASE FAMILY DOMAIN-CONTAINING PROTEIN 1"/>
    <property type="match status" value="1"/>
</dbReference>
<dbReference type="OrthoDB" id="9790239at2"/>
<dbReference type="GO" id="GO:0003677">
    <property type="term" value="F:DNA binding"/>
    <property type="evidence" value="ECO:0007669"/>
    <property type="project" value="InterPro"/>
</dbReference>
<evidence type="ECO:0000313" key="4">
    <source>
        <dbReference type="Proteomes" id="UP000323257"/>
    </source>
</evidence>
<feature type="domain" description="Helix-hairpin-helix DNA-binding motif class 1" evidence="2">
    <location>
        <begin position="158"/>
        <end position="177"/>
    </location>
</feature>
<protein>
    <submittedName>
        <fullName evidence="3">Competence protein ComEA</fullName>
    </submittedName>
</protein>
<dbReference type="GO" id="GO:0015628">
    <property type="term" value="P:protein secretion by the type II secretion system"/>
    <property type="evidence" value="ECO:0007669"/>
    <property type="project" value="TreeGrafter"/>
</dbReference>